<protein>
    <recommendedName>
        <fullName evidence="2">HIT domain-containing protein</fullName>
    </recommendedName>
</protein>
<evidence type="ECO:0000256" key="1">
    <source>
        <dbReference type="PROSITE-ProRule" id="PRU00464"/>
    </source>
</evidence>
<evidence type="ECO:0000259" key="2">
    <source>
        <dbReference type="PROSITE" id="PS51084"/>
    </source>
</evidence>
<dbReference type="InterPro" id="IPR002925">
    <property type="entry name" value="Dienelactn_hydro"/>
</dbReference>
<name>A0AA39CUT8_9EURO</name>
<dbReference type="PROSITE" id="PS51084">
    <property type="entry name" value="HIT_2"/>
    <property type="match status" value="1"/>
</dbReference>
<dbReference type="Gene3D" id="3.30.428.10">
    <property type="entry name" value="HIT-like"/>
    <property type="match status" value="1"/>
</dbReference>
<reference evidence="3" key="1">
    <citation type="submission" date="2022-10" db="EMBL/GenBank/DDBJ databases">
        <title>Culturing micro-colonial fungi from biological soil crusts in the Mojave desert and describing Neophaeococcomyces mojavensis, and introducing the new genera and species Taxawa tesnikishii.</title>
        <authorList>
            <person name="Kurbessoian T."/>
            <person name="Stajich J.E."/>
        </authorList>
    </citation>
    <scope>NUCLEOTIDE SEQUENCE</scope>
    <source>
        <strain evidence="3">TK_35</strain>
    </source>
</reference>
<dbReference type="AlphaFoldDB" id="A0AA39CUT8"/>
<dbReference type="Pfam" id="PF01738">
    <property type="entry name" value="DLH"/>
    <property type="match status" value="1"/>
</dbReference>
<comment type="caution">
    <text evidence="3">The sequence shown here is derived from an EMBL/GenBank/DDBJ whole genome shotgun (WGS) entry which is preliminary data.</text>
</comment>
<dbReference type="SUPFAM" id="SSF53474">
    <property type="entry name" value="alpha/beta-Hydrolases"/>
    <property type="match status" value="1"/>
</dbReference>
<dbReference type="PANTHER" id="PTHR46623">
    <property type="entry name" value="CARBOXYMETHYLENEBUTENOLIDASE-RELATED"/>
    <property type="match status" value="1"/>
</dbReference>
<comment type="caution">
    <text evidence="1">Lacks conserved residue(s) required for the propagation of feature annotation.</text>
</comment>
<evidence type="ECO:0000313" key="3">
    <source>
        <dbReference type="EMBL" id="KAJ9625243.1"/>
    </source>
</evidence>
<dbReference type="InterPro" id="IPR051049">
    <property type="entry name" value="Dienelactone_hydrolase-like"/>
</dbReference>
<dbReference type="InterPro" id="IPR036265">
    <property type="entry name" value="HIT-like_sf"/>
</dbReference>
<sequence>MSEWITLDTHYGPVRAWQALPEGKPRGALVVVQEIFGANPHIRGVAERFAAEGYAVLAPSFFDLVDGPEADPDALPYSPEGVKEGLERVTALGMEKALEVVRAAATRLAPHGKVGTVGYCWGGSVALLSALRLGLPSVSYYGARNVQFLDETPKAPVMFHFGAQDKSIPPEAIQAHREKLPQMATYVYPADHAFNREVGHAQRRPGAATHPGLLLGASWMSDFELDSRLASDSVLVAEGPLSQVRLMNDERFPWLVLVPRLAGVTEWIELDGEQQDKLRTELNRACKALHGSDGVEKINIGALGNIVRQLHFHVIGRHDGDPAWPGPVWGSGPAHRYEAAALDQHVAYWKERLGYPAHS</sequence>
<dbReference type="InterPro" id="IPR029058">
    <property type="entry name" value="AB_hydrolase_fold"/>
</dbReference>
<dbReference type="Pfam" id="PF01230">
    <property type="entry name" value="HIT"/>
    <property type="match status" value="1"/>
</dbReference>
<dbReference type="InterPro" id="IPR011146">
    <property type="entry name" value="HIT-like"/>
</dbReference>
<organism evidence="3">
    <name type="scientific">Knufia peltigerae</name>
    <dbReference type="NCBI Taxonomy" id="1002370"/>
    <lineage>
        <taxon>Eukaryota</taxon>
        <taxon>Fungi</taxon>
        <taxon>Dikarya</taxon>
        <taxon>Ascomycota</taxon>
        <taxon>Pezizomycotina</taxon>
        <taxon>Eurotiomycetes</taxon>
        <taxon>Chaetothyriomycetidae</taxon>
        <taxon>Chaetothyriales</taxon>
        <taxon>Trichomeriaceae</taxon>
        <taxon>Knufia</taxon>
    </lineage>
</organism>
<dbReference type="Gene3D" id="3.40.50.1820">
    <property type="entry name" value="alpha/beta hydrolase"/>
    <property type="match status" value="1"/>
</dbReference>
<feature type="domain" description="HIT" evidence="2">
    <location>
        <begin position="222"/>
        <end position="324"/>
    </location>
</feature>
<dbReference type="PANTHER" id="PTHR46623:SF6">
    <property type="entry name" value="ALPHA_BETA-HYDROLASES SUPERFAMILY PROTEIN"/>
    <property type="match status" value="1"/>
</dbReference>
<gene>
    <name evidence="3" type="ORF">H2204_010486</name>
</gene>
<dbReference type="EMBL" id="JAPDRN010000089">
    <property type="protein sequence ID" value="KAJ9625243.1"/>
    <property type="molecule type" value="Genomic_DNA"/>
</dbReference>
<dbReference type="SUPFAM" id="SSF54197">
    <property type="entry name" value="HIT-like"/>
    <property type="match status" value="1"/>
</dbReference>
<accession>A0AA39CUT8</accession>
<dbReference type="GO" id="GO:0016787">
    <property type="term" value="F:hydrolase activity"/>
    <property type="evidence" value="ECO:0007669"/>
    <property type="project" value="InterPro"/>
</dbReference>
<proteinExistence type="predicted"/>